<dbReference type="RefSeq" id="WP_407030865.1">
    <property type="nucleotide sequence ID" value="NZ_JAQGEF010000006.1"/>
</dbReference>
<accession>A0ABT4UJY1</accession>
<organism evidence="7 8">
    <name type="scientific">Polluticaenibacter yanchengensis</name>
    <dbReference type="NCBI Taxonomy" id="3014562"/>
    <lineage>
        <taxon>Bacteria</taxon>
        <taxon>Pseudomonadati</taxon>
        <taxon>Bacteroidota</taxon>
        <taxon>Chitinophagia</taxon>
        <taxon>Chitinophagales</taxon>
        <taxon>Chitinophagaceae</taxon>
        <taxon>Polluticaenibacter</taxon>
    </lineage>
</organism>
<dbReference type="Pfam" id="PF04962">
    <property type="entry name" value="KduI"/>
    <property type="match status" value="1"/>
</dbReference>
<dbReference type="CDD" id="cd20294">
    <property type="entry name" value="cupin_KduI_N"/>
    <property type="match status" value="1"/>
</dbReference>
<evidence type="ECO:0000256" key="3">
    <source>
        <dbReference type="ARBA" id="ARBA00022723"/>
    </source>
</evidence>
<comment type="cofactor">
    <cofactor evidence="6">
        <name>Zn(2+)</name>
        <dbReference type="ChEBI" id="CHEBI:29105"/>
    </cofactor>
    <text evidence="6">Binds 1 zinc ion per subunit.</text>
</comment>
<protein>
    <recommendedName>
        <fullName evidence="6">4-deoxy-L-threo-5-hexosulose-uronate ketol-isomerase</fullName>
        <ecNumber evidence="6">5.3.1.17</ecNumber>
    </recommendedName>
    <alternativeName>
        <fullName evidence="6">5-keto-4-deoxyuronate isomerase</fullName>
    </alternativeName>
    <alternativeName>
        <fullName evidence="6">DKI isomerase</fullName>
    </alternativeName>
</protein>
<evidence type="ECO:0000313" key="8">
    <source>
        <dbReference type="Proteomes" id="UP001210231"/>
    </source>
</evidence>
<comment type="pathway">
    <text evidence="6">Glycan metabolism; pectin degradation; 2-dehydro-3-deoxy-D-gluconate from pectin: step 4/5.</text>
</comment>
<comment type="function">
    <text evidence="6">Catalyzes the isomerization of 5-dehydro-4-deoxy-D-glucuronate to 3-deoxy-D-glycero-2,5-hexodiulosonate.</text>
</comment>
<dbReference type="CDD" id="cd20491">
    <property type="entry name" value="cupin_KduI_C"/>
    <property type="match status" value="1"/>
</dbReference>
<dbReference type="PIRSF" id="PIRSF006625">
    <property type="entry name" value="KduI"/>
    <property type="match status" value="1"/>
</dbReference>
<feature type="binding site" evidence="6">
    <location>
        <position position="194"/>
    </location>
    <ligand>
        <name>Zn(2+)</name>
        <dbReference type="ChEBI" id="CHEBI:29105"/>
    </ligand>
</feature>
<feature type="binding site" evidence="6">
    <location>
        <position position="196"/>
    </location>
    <ligand>
        <name>Zn(2+)</name>
        <dbReference type="ChEBI" id="CHEBI:29105"/>
    </ligand>
</feature>
<dbReference type="InterPro" id="IPR007045">
    <property type="entry name" value="KduI"/>
</dbReference>
<dbReference type="EMBL" id="JAQGEF010000006">
    <property type="protein sequence ID" value="MDA3614540.1"/>
    <property type="molecule type" value="Genomic_DNA"/>
</dbReference>
<evidence type="ECO:0000313" key="7">
    <source>
        <dbReference type="EMBL" id="MDA3614540.1"/>
    </source>
</evidence>
<evidence type="ECO:0000256" key="1">
    <source>
        <dbReference type="ARBA" id="ARBA00000552"/>
    </source>
</evidence>
<dbReference type="InterPro" id="IPR027449">
    <property type="entry name" value="KduI_N"/>
</dbReference>
<dbReference type="InterPro" id="IPR014710">
    <property type="entry name" value="RmlC-like_jellyroll"/>
</dbReference>
<evidence type="ECO:0000256" key="2">
    <source>
        <dbReference type="ARBA" id="ARBA00008086"/>
    </source>
</evidence>
<evidence type="ECO:0000256" key="5">
    <source>
        <dbReference type="ARBA" id="ARBA00023235"/>
    </source>
</evidence>
<dbReference type="PANTHER" id="PTHR38461:SF1">
    <property type="entry name" value="4-DEOXY-L-THREO-5-HEXOSULOSE-URONATE KETOL-ISOMERASE"/>
    <property type="match status" value="1"/>
</dbReference>
<dbReference type="PANTHER" id="PTHR38461">
    <property type="entry name" value="4-DEOXY-L-THREO-5-HEXOSULOSE-URONATE KETOL-ISOMERASE"/>
    <property type="match status" value="1"/>
</dbReference>
<dbReference type="HAMAP" id="MF_00687">
    <property type="entry name" value="KduI"/>
    <property type="match status" value="1"/>
</dbReference>
<comment type="catalytic activity">
    <reaction evidence="1 6">
        <text>5-dehydro-4-deoxy-D-glucuronate = 3-deoxy-D-glycero-2,5-hexodiulosonate</text>
        <dbReference type="Rhea" id="RHEA:23896"/>
        <dbReference type="ChEBI" id="CHEBI:17117"/>
        <dbReference type="ChEBI" id="CHEBI:29071"/>
        <dbReference type="EC" id="5.3.1.17"/>
    </reaction>
</comment>
<dbReference type="NCBIfam" id="NF002091">
    <property type="entry name" value="PRK00924.1"/>
    <property type="match status" value="1"/>
</dbReference>
<dbReference type="Proteomes" id="UP001210231">
    <property type="component" value="Unassembled WGS sequence"/>
</dbReference>
<keyword evidence="5 6" id="KW-0413">Isomerase</keyword>
<dbReference type="InterPro" id="IPR011051">
    <property type="entry name" value="RmlC_Cupin_sf"/>
</dbReference>
<proteinExistence type="inferred from homology"/>
<comment type="similarity">
    <text evidence="2 6">Belongs to the KduI family.</text>
</comment>
<sequence>MQIRFQNSPKETSRMNTAELRENFLCENLAVNGEINLVYSHYDRIITGVAKPVSAPIALPNNEELKADYFLERREIGIINVGGNGKVIADGQVFNTEKLSAVYLGKGNKEVTFESDDANNPAIYFLMSTPAHQKYDNAYLTKEGATPVNLGGIATSNERTIYKYIHLDGIRSCQLVMGLTVLKPGSVWNSVPPHTHTRRMEVYFYFDLPEDQRVFHIMGEPTETRNLIMKNHEAVISAPWSVHFGCGTSNYSFIWAMAGENQQFTDMDPAPITSLK</sequence>
<feature type="binding site" evidence="6">
    <location>
        <position position="201"/>
    </location>
    <ligand>
        <name>Zn(2+)</name>
        <dbReference type="ChEBI" id="CHEBI:29105"/>
    </ligand>
</feature>
<dbReference type="InterPro" id="IPR021120">
    <property type="entry name" value="KduI/IolB_isomerase"/>
</dbReference>
<name>A0ABT4UJY1_9BACT</name>
<keyword evidence="4 6" id="KW-0862">Zinc</keyword>
<feature type="binding site" evidence="6">
    <location>
        <position position="243"/>
    </location>
    <ligand>
        <name>Zn(2+)</name>
        <dbReference type="ChEBI" id="CHEBI:29105"/>
    </ligand>
</feature>
<keyword evidence="3 6" id="KW-0479">Metal-binding</keyword>
<evidence type="ECO:0000256" key="6">
    <source>
        <dbReference type="HAMAP-Rule" id="MF_00687"/>
    </source>
</evidence>
<comment type="caution">
    <text evidence="7">The sequence shown here is derived from an EMBL/GenBank/DDBJ whole genome shotgun (WGS) entry which is preliminary data.</text>
</comment>
<keyword evidence="8" id="KW-1185">Reference proteome</keyword>
<dbReference type="GO" id="GO:0008697">
    <property type="term" value="F:4-deoxy-L-threo-5-hexosulose-uronate ketol-isomerase activity"/>
    <property type="evidence" value="ECO:0007669"/>
    <property type="project" value="UniProtKB-EC"/>
</dbReference>
<reference evidence="7 8" key="1">
    <citation type="submission" date="2022-12" db="EMBL/GenBank/DDBJ databases">
        <title>Chitinophagaceae gen. sp. nov., a new member of the family Chitinophagaceae, isolated from soil in a chemical factory.</title>
        <authorList>
            <person name="Ke Z."/>
        </authorList>
    </citation>
    <scope>NUCLEOTIDE SEQUENCE [LARGE SCALE GENOMIC DNA]</scope>
    <source>
        <strain evidence="7 8">LY-5</strain>
    </source>
</reference>
<dbReference type="EC" id="5.3.1.17" evidence="6"/>
<dbReference type="Gene3D" id="2.60.120.10">
    <property type="entry name" value="Jelly Rolls"/>
    <property type="match status" value="1"/>
</dbReference>
<evidence type="ECO:0000256" key="4">
    <source>
        <dbReference type="ARBA" id="ARBA00022833"/>
    </source>
</evidence>
<dbReference type="Gene3D" id="2.60.120.520">
    <property type="entry name" value="pectin degrading enzyme 5-keto 4- deoxyuronate isomerase, domain 1"/>
    <property type="match status" value="1"/>
</dbReference>
<gene>
    <name evidence="6 7" type="primary">kduI</name>
    <name evidence="7" type="ORF">O3P16_06950</name>
</gene>
<dbReference type="SUPFAM" id="SSF51182">
    <property type="entry name" value="RmlC-like cupins"/>
    <property type="match status" value="1"/>
</dbReference>